<dbReference type="GeneTree" id="ENSGT00940000156689"/>
<dbReference type="GO" id="GO:0070740">
    <property type="term" value="F:tubulin-glutamic acid ligase activity"/>
    <property type="evidence" value="ECO:0007669"/>
    <property type="project" value="TreeGrafter"/>
</dbReference>
<dbReference type="GO" id="GO:0036064">
    <property type="term" value="C:ciliary basal body"/>
    <property type="evidence" value="ECO:0007669"/>
    <property type="project" value="TreeGrafter"/>
</dbReference>
<dbReference type="AlphaFoldDB" id="A0A3P8W9U3"/>
<organism evidence="5 6">
    <name type="scientific">Cynoglossus semilaevis</name>
    <name type="common">Tongue sole</name>
    <dbReference type="NCBI Taxonomy" id="244447"/>
    <lineage>
        <taxon>Eukaryota</taxon>
        <taxon>Metazoa</taxon>
        <taxon>Chordata</taxon>
        <taxon>Craniata</taxon>
        <taxon>Vertebrata</taxon>
        <taxon>Euteleostomi</taxon>
        <taxon>Actinopterygii</taxon>
        <taxon>Neopterygii</taxon>
        <taxon>Teleostei</taxon>
        <taxon>Neoteleostei</taxon>
        <taxon>Acanthomorphata</taxon>
        <taxon>Carangaria</taxon>
        <taxon>Pleuronectiformes</taxon>
        <taxon>Pleuronectoidei</taxon>
        <taxon>Cynoglossidae</taxon>
        <taxon>Cynoglossinae</taxon>
        <taxon>Cynoglossus</taxon>
    </lineage>
</organism>
<name>A0A3P8W9U3_CYNSE</name>
<evidence type="ECO:0000313" key="5">
    <source>
        <dbReference type="Ensembl" id="ENSCSEP00000023257.1"/>
    </source>
</evidence>
<dbReference type="GO" id="GO:0000226">
    <property type="term" value="P:microtubule cytoskeleton organization"/>
    <property type="evidence" value="ECO:0007669"/>
    <property type="project" value="TreeGrafter"/>
</dbReference>
<dbReference type="GO" id="GO:0005524">
    <property type="term" value="F:ATP binding"/>
    <property type="evidence" value="ECO:0007669"/>
    <property type="project" value="UniProtKB-KW"/>
</dbReference>
<dbReference type="OrthoDB" id="202825at2759"/>
<accession>A0A3P8W9U3</accession>
<keyword evidence="3" id="KW-0067">ATP-binding</keyword>
<dbReference type="Ensembl" id="ENSCSET00000023563.1">
    <property type="protein sequence ID" value="ENSCSEP00000023257.1"/>
    <property type="gene ID" value="ENSCSEG00000014835.1"/>
</dbReference>
<protein>
    <submittedName>
        <fullName evidence="5">Tubulin tyrosine ligase-like family, member 11</fullName>
    </submittedName>
</protein>
<reference evidence="5" key="3">
    <citation type="submission" date="2025-09" db="UniProtKB">
        <authorList>
            <consortium name="Ensembl"/>
        </authorList>
    </citation>
    <scope>IDENTIFICATION</scope>
</reference>
<feature type="region of interest" description="Disordered" evidence="4">
    <location>
        <begin position="492"/>
        <end position="520"/>
    </location>
</feature>
<dbReference type="Gene3D" id="3.30.470.20">
    <property type="entry name" value="ATP-grasp fold, B domain"/>
    <property type="match status" value="1"/>
</dbReference>
<dbReference type="InterPro" id="IPR004344">
    <property type="entry name" value="TTL/TTLL_fam"/>
</dbReference>
<evidence type="ECO:0000256" key="4">
    <source>
        <dbReference type="SAM" id="MobiDB-lite"/>
    </source>
</evidence>
<feature type="region of interest" description="Disordered" evidence="4">
    <location>
        <begin position="253"/>
        <end position="281"/>
    </location>
</feature>
<dbReference type="OMA" id="FRMMARR"/>
<dbReference type="PANTHER" id="PTHR12241">
    <property type="entry name" value="TUBULIN POLYGLUTAMYLASE"/>
    <property type="match status" value="1"/>
</dbReference>
<dbReference type="RefSeq" id="XP_008323965.1">
    <property type="nucleotide sequence ID" value="XM_008325743.3"/>
</dbReference>
<dbReference type="PANTHER" id="PTHR12241:SF154">
    <property type="entry name" value="TUBULIN POLYGLUTAMYLASE TTLL11"/>
    <property type="match status" value="1"/>
</dbReference>
<dbReference type="SUPFAM" id="SSF56059">
    <property type="entry name" value="Glutathione synthetase ATP-binding domain-like"/>
    <property type="match status" value="1"/>
</dbReference>
<feature type="compositionally biased region" description="Basic residues" evidence="4">
    <location>
        <begin position="67"/>
        <end position="76"/>
    </location>
</feature>
<dbReference type="GO" id="GO:0015631">
    <property type="term" value="F:tubulin binding"/>
    <property type="evidence" value="ECO:0007669"/>
    <property type="project" value="TreeGrafter"/>
</dbReference>
<feature type="region of interest" description="Disordered" evidence="4">
    <location>
        <begin position="16"/>
        <end position="108"/>
    </location>
</feature>
<feature type="compositionally biased region" description="Basic and acidic residues" evidence="4">
    <location>
        <begin position="506"/>
        <end position="520"/>
    </location>
</feature>
<evidence type="ECO:0000256" key="1">
    <source>
        <dbReference type="ARBA" id="ARBA00022598"/>
    </source>
</evidence>
<proteinExistence type="predicted"/>
<evidence type="ECO:0000256" key="3">
    <source>
        <dbReference type="ARBA" id="ARBA00022840"/>
    </source>
</evidence>
<dbReference type="KEGG" id="csem:103390046"/>
<dbReference type="InParanoid" id="A0A3P8W9U3"/>
<reference evidence="5" key="2">
    <citation type="submission" date="2025-08" db="UniProtKB">
        <authorList>
            <consortium name="Ensembl"/>
        </authorList>
    </citation>
    <scope>IDENTIFICATION</scope>
</reference>
<dbReference type="STRING" id="244447.ENSCSEP00000023257"/>
<dbReference type="Proteomes" id="UP000265120">
    <property type="component" value="Chromosome 14"/>
</dbReference>
<reference evidence="5 6" key="1">
    <citation type="journal article" date="2014" name="Nat. Genet.">
        <title>Whole-genome sequence of a flatfish provides insights into ZW sex chromosome evolution and adaptation to a benthic lifestyle.</title>
        <authorList>
            <person name="Chen S."/>
            <person name="Zhang G."/>
            <person name="Shao C."/>
            <person name="Huang Q."/>
            <person name="Liu G."/>
            <person name="Zhang P."/>
            <person name="Song W."/>
            <person name="An N."/>
            <person name="Chalopin D."/>
            <person name="Volff J.N."/>
            <person name="Hong Y."/>
            <person name="Li Q."/>
            <person name="Sha Z."/>
            <person name="Zhou H."/>
            <person name="Xie M."/>
            <person name="Yu Q."/>
            <person name="Liu Y."/>
            <person name="Xiang H."/>
            <person name="Wang N."/>
            <person name="Wu K."/>
            <person name="Yang C."/>
            <person name="Zhou Q."/>
            <person name="Liao X."/>
            <person name="Yang L."/>
            <person name="Hu Q."/>
            <person name="Zhang J."/>
            <person name="Meng L."/>
            <person name="Jin L."/>
            <person name="Tian Y."/>
            <person name="Lian J."/>
            <person name="Yang J."/>
            <person name="Miao G."/>
            <person name="Liu S."/>
            <person name="Liang Z."/>
            <person name="Yan F."/>
            <person name="Li Y."/>
            <person name="Sun B."/>
            <person name="Zhang H."/>
            <person name="Zhang J."/>
            <person name="Zhu Y."/>
            <person name="Du M."/>
            <person name="Zhao Y."/>
            <person name="Schartl M."/>
            <person name="Tang Q."/>
            <person name="Wang J."/>
        </authorList>
    </citation>
    <scope>NUCLEOTIDE SEQUENCE</scope>
</reference>
<feature type="compositionally biased region" description="Low complexity" evidence="4">
    <location>
        <begin position="37"/>
        <end position="52"/>
    </location>
</feature>
<dbReference type="GeneID" id="103390046"/>
<evidence type="ECO:0000313" key="6">
    <source>
        <dbReference type="Proteomes" id="UP000265120"/>
    </source>
</evidence>
<evidence type="ECO:0000256" key="2">
    <source>
        <dbReference type="ARBA" id="ARBA00022741"/>
    </source>
</evidence>
<sequence length="717" mass="80848">MSDHYVKVKVQLEQMKTLGGNGGKDGNGEDAEEQQLAVSSSSPASVSPDPSSTTIFDKDEPGDSITSKHKGKVHSRQGKDDKNSSNKPPDLSSHGPVSVKNQNRLEHGRTLHIRGTGKILQAKSQTNRDYVTICDDGFKVTRKRRPVTVDTSKAKTSLEALKISIKLLKWKEFPLGRRAPCDIYWHGVSFHDSENIVSGQVNKFPGMIEMLRKINLSRAMRTVQELFPEEYDFYPRSWILPEEYQQFSTQSRMTKEKDPSANHTFIVKPDGGSQGGRAGPQAKQGVVQEYIQKPLLIDKLKFDIRLYVLIKSLEPLEIYIAKEGLTRFCTEPYQEPSQKNLSHVFMHLTNYSLNVHSGNFIHSDSQNTGSKRTLSSVLYRLAVKGVDIKKVWSDIIALVIKTVIAVMPELKVYYQAEIPPGKPGPTCFQILGFDILLMKNLKPILLEVNSSPSMRIEHEKEITPGVFEYVPSPVDEEVKVGVIRDTLRLMDPSRKKQSQTKAGGCEQKEEIPKEGEKLERSLDEGTLPSLCLKQVYPKYSKQFNYLRLLERIASLFLRFLGVKGNMRLGPTAFRMFIRTCKLSSSYFTMASVDILYIDITRRWSGMTPDSREAGMGLQAFVKAFFHLAARRFKSLVLKEQVVSLLALCEAQLESQSAVEDRRSVSCSRALPRTVKTQTLGLTNTQLGSPAPLRRASSQEYRLHHKLKPRSLRANVEN</sequence>
<dbReference type="CTD" id="158135"/>
<dbReference type="PROSITE" id="PS51221">
    <property type="entry name" value="TTL"/>
    <property type="match status" value="1"/>
</dbReference>
<dbReference type="Pfam" id="PF03133">
    <property type="entry name" value="TTL"/>
    <property type="match status" value="1"/>
</dbReference>
<keyword evidence="2" id="KW-0547">Nucleotide-binding</keyword>
<keyword evidence="1" id="KW-0436">Ligase</keyword>
<keyword evidence="6" id="KW-1185">Reference proteome</keyword>